<accession>A0ABQ4YXL1</accession>
<name>A0ABQ4YXL1_9ASTR</name>
<gene>
    <name evidence="3" type="ORF">Tco_0749150</name>
</gene>
<feature type="region of interest" description="Disordered" evidence="2">
    <location>
        <begin position="474"/>
        <end position="514"/>
    </location>
</feature>
<proteinExistence type="predicted"/>
<keyword evidence="4" id="KW-1185">Reference proteome</keyword>
<protein>
    <submittedName>
        <fullName evidence="3">Uncharacterized protein</fullName>
    </submittedName>
</protein>
<evidence type="ECO:0000313" key="3">
    <source>
        <dbReference type="EMBL" id="GJS82609.1"/>
    </source>
</evidence>
<feature type="compositionally biased region" description="Basic and acidic residues" evidence="2">
    <location>
        <begin position="493"/>
        <end position="508"/>
    </location>
</feature>
<comment type="caution">
    <text evidence="3">The sequence shown here is derived from an EMBL/GenBank/DDBJ whole genome shotgun (WGS) entry which is preliminary data.</text>
</comment>
<keyword evidence="1" id="KW-0175">Coiled coil</keyword>
<evidence type="ECO:0000313" key="4">
    <source>
        <dbReference type="Proteomes" id="UP001151760"/>
    </source>
</evidence>
<feature type="coiled-coil region" evidence="1">
    <location>
        <begin position="188"/>
        <end position="215"/>
    </location>
</feature>
<reference evidence="3" key="1">
    <citation type="journal article" date="2022" name="Int. J. Mol. Sci.">
        <title>Draft Genome of Tanacetum Coccineum: Genomic Comparison of Closely Related Tanacetum-Family Plants.</title>
        <authorList>
            <person name="Yamashiro T."/>
            <person name="Shiraishi A."/>
            <person name="Nakayama K."/>
            <person name="Satake H."/>
        </authorList>
    </citation>
    <scope>NUCLEOTIDE SEQUENCE</scope>
</reference>
<reference evidence="3" key="2">
    <citation type="submission" date="2022-01" db="EMBL/GenBank/DDBJ databases">
        <authorList>
            <person name="Yamashiro T."/>
            <person name="Shiraishi A."/>
            <person name="Satake H."/>
            <person name="Nakayama K."/>
        </authorList>
    </citation>
    <scope>NUCLEOTIDE SEQUENCE</scope>
</reference>
<sequence length="606" mass="68976">MMIFLSCYGSFKLIKGDGWRCDGKFVTKGYRVDDGFVGRILRWVLFSIESHLKLEDSDGISNLPTTKIFEQLALMGTYIAPTLTQKLFSNMRRASKGYTGVDIPLFPTMLVQGPESVVPQLRSPTQTNVADEAASTGVDVRHGGAATTVTSLDAGQGSGNIDKTLSMPHDSPLPRVHTLGSDEGRMQHNELMDLVTKLSDRVVALETELQQTKKVYGAAFTKLIQKGRKIAEIDQDPDISLVQHDAEVQGRHEHDMESDFEFTAAEEVYTAKKGVSTTKPVSTVGASVSTAGASSAKEKGKAIMEEVETIQTKTKLQLEQERLSYEEALRLQAEIDEEERQRITRVQEEASSFNIEEWDDIQARVEADEEFAQRLQSEEREMYSEAKKARLLAELINKRKRYFAAQRAEERRNKPLTQAQQRTYMSQYIKNMGSHTLKQLKSYSSNEIKNMFETKMRRVHIFVLMESESERVIPELATGSSKRDAEEEPVQESPKRLKTGESSEPKDKEEEELSQERIQQMMIIVPKQGMNVEALQTKYPIIDWEIYTEGARKYWKIIRVGNHTEVISFPMIMLKAFDREDLVKLWSLVKEKFTSTEPTEDKEREI</sequence>
<dbReference type="EMBL" id="BQNB010010837">
    <property type="protein sequence ID" value="GJS82609.1"/>
    <property type="molecule type" value="Genomic_DNA"/>
</dbReference>
<evidence type="ECO:0000256" key="1">
    <source>
        <dbReference type="SAM" id="Coils"/>
    </source>
</evidence>
<dbReference type="Proteomes" id="UP001151760">
    <property type="component" value="Unassembled WGS sequence"/>
</dbReference>
<evidence type="ECO:0000256" key="2">
    <source>
        <dbReference type="SAM" id="MobiDB-lite"/>
    </source>
</evidence>
<organism evidence="3 4">
    <name type="scientific">Tanacetum coccineum</name>
    <dbReference type="NCBI Taxonomy" id="301880"/>
    <lineage>
        <taxon>Eukaryota</taxon>
        <taxon>Viridiplantae</taxon>
        <taxon>Streptophyta</taxon>
        <taxon>Embryophyta</taxon>
        <taxon>Tracheophyta</taxon>
        <taxon>Spermatophyta</taxon>
        <taxon>Magnoliopsida</taxon>
        <taxon>eudicotyledons</taxon>
        <taxon>Gunneridae</taxon>
        <taxon>Pentapetalae</taxon>
        <taxon>asterids</taxon>
        <taxon>campanulids</taxon>
        <taxon>Asterales</taxon>
        <taxon>Asteraceae</taxon>
        <taxon>Asteroideae</taxon>
        <taxon>Anthemideae</taxon>
        <taxon>Anthemidinae</taxon>
        <taxon>Tanacetum</taxon>
    </lineage>
</organism>